<evidence type="ECO:0000313" key="2">
    <source>
        <dbReference type="Proteomes" id="UP000067626"/>
    </source>
</evidence>
<proteinExistence type="predicted"/>
<dbReference type="KEGG" id="ccro:CMC5_011190"/>
<sequence>MFAPLSPEHLSSPRVSASVRSYEEMRAALGTTTDGALAVEVLQAGKHLLLGLVEAGLVSAAASGEAAAGAALAADVEAVATDMVDIALRCRQGKVDHAWAIAVHDVIRTLPHAARLALLSCAERWAEGSAMVGAAAHVGRFYGDAMTASAYAEPRALLEDMARMRRFAGSSEPLTKAYVRNLVESAGLLKALHARDPRACEVGRALVVEFTAFVAQGVEPALGETLDALRAAFSEGDWEGSREATISAREQDAVGRALEAALVEAGFPTPPRERVSEDDLALRAPWFPFARRGWLVCFDAETGFAPHQEHGETLRVIARTLGRPVEIEEDGFVEGSGWRLVFRTPERHELLSPAEEPDDWIDLDLLYRAAQLVAGDVPLWSLDTGDQTVALLCAPAAASVALERGGWLKHAAVRARRVGARRKQGA</sequence>
<organism evidence="1 2">
    <name type="scientific">Chondromyces crocatus</name>
    <dbReference type="NCBI Taxonomy" id="52"/>
    <lineage>
        <taxon>Bacteria</taxon>
        <taxon>Pseudomonadati</taxon>
        <taxon>Myxococcota</taxon>
        <taxon>Polyangia</taxon>
        <taxon>Polyangiales</taxon>
        <taxon>Polyangiaceae</taxon>
        <taxon>Chondromyces</taxon>
    </lineage>
</organism>
<name>A0A0K1E8T5_CHOCO</name>
<dbReference type="AlphaFoldDB" id="A0A0K1E8T5"/>
<reference evidence="1 2" key="1">
    <citation type="submission" date="2015-07" db="EMBL/GenBank/DDBJ databases">
        <title>Genome analysis of myxobacterium Chondromyces crocatus Cm c5 reveals a high potential for natural compound synthesis and the genetic basis for the loss of fruiting body formation.</title>
        <authorList>
            <person name="Zaburannyi N."/>
            <person name="Bunk B."/>
            <person name="Maier J."/>
            <person name="Overmann J."/>
            <person name="Mueller R."/>
        </authorList>
    </citation>
    <scope>NUCLEOTIDE SEQUENCE [LARGE SCALE GENOMIC DNA]</scope>
    <source>
        <strain evidence="1 2">Cm c5</strain>
    </source>
</reference>
<evidence type="ECO:0000313" key="1">
    <source>
        <dbReference type="EMBL" id="AKT36993.1"/>
    </source>
</evidence>
<keyword evidence="2" id="KW-1185">Reference proteome</keyword>
<dbReference type="EMBL" id="CP012159">
    <property type="protein sequence ID" value="AKT36993.1"/>
    <property type="molecule type" value="Genomic_DNA"/>
</dbReference>
<protein>
    <submittedName>
        <fullName evidence="1">Uncharacterized protein</fullName>
    </submittedName>
</protein>
<accession>A0A0K1E8T5</accession>
<dbReference type="Proteomes" id="UP000067626">
    <property type="component" value="Chromosome"/>
</dbReference>
<gene>
    <name evidence="1" type="ORF">CMC5_011190</name>
</gene>
<dbReference type="PATRIC" id="fig|52.7.peg.1195"/>